<feature type="compositionally biased region" description="Polar residues" evidence="5">
    <location>
        <begin position="349"/>
        <end position="362"/>
    </location>
</feature>
<dbReference type="AlphaFoldDB" id="A0A1V6P9Q4"/>
<feature type="transmembrane region" description="Helical" evidence="6">
    <location>
        <begin position="140"/>
        <end position="162"/>
    </location>
</feature>
<dbReference type="OrthoDB" id="100006at2759"/>
<dbReference type="GO" id="GO:0007166">
    <property type="term" value="P:cell surface receptor signaling pathway"/>
    <property type="evidence" value="ECO:0007669"/>
    <property type="project" value="InterPro"/>
</dbReference>
<dbReference type="GO" id="GO:0005886">
    <property type="term" value="C:plasma membrane"/>
    <property type="evidence" value="ECO:0007669"/>
    <property type="project" value="TreeGrafter"/>
</dbReference>
<gene>
    <name evidence="8" type="ORF">PENDEC_c014G01281</name>
</gene>
<dbReference type="SUPFAM" id="SSF81321">
    <property type="entry name" value="Family A G protein-coupled receptor-like"/>
    <property type="match status" value="1"/>
</dbReference>
<accession>A0A1V6P9Q4</accession>
<dbReference type="PANTHER" id="PTHR23112">
    <property type="entry name" value="G PROTEIN-COUPLED RECEPTOR 157-RELATED"/>
    <property type="match status" value="1"/>
</dbReference>
<dbReference type="CDD" id="cd00637">
    <property type="entry name" value="7tm_classA_rhodopsin-like"/>
    <property type="match status" value="1"/>
</dbReference>
<evidence type="ECO:0000256" key="1">
    <source>
        <dbReference type="ARBA" id="ARBA00004141"/>
    </source>
</evidence>
<name>A0A1V6P9Q4_PENDC</name>
<dbReference type="InterPro" id="IPR017981">
    <property type="entry name" value="GPCR_2-like_7TM"/>
</dbReference>
<reference evidence="9" key="1">
    <citation type="journal article" date="2017" name="Nat. Microbiol.">
        <title>Global analysis of biosynthetic gene clusters reveals vast potential of secondary metabolite production in Penicillium species.</title>
        <authorList>
            <person name="Nielsen J.C."/>
            <person name="Grijseels S."/>
            <person name="Prigent S."/>
            <person name="Ji B."/>
            <person name="Dainat J."/>
            <person name="Nielsen K.F."/>
            <person name="Frisvad J.C."/>
            <person name="Workman M."/>
            <person name="Nielsen J."/>
        </authorList>
    </citation>
    <scope>NUCLEOTIDE SEQUENCE [LARGE SCALE GENOMIC DNA]</scope>
    <source>
        <strain evidence="9">IBT 11843</strain>
    </source>
</reference>
<dbReference type="GO" id="GO:0004930">
    <property type="term" value="F:G protein-coupled receptor activity"/>
    <property type="evidence" value="ECO:0007669"/>
    <property type="project" value="TreeGrafter"/>
</dbReference>
<proteinExistence type="predicted"/>
<dbReference type="OMA" id="YLGYNQY"/>
<feature type="transmembrane region" description="Helical" evidence="6">
    <location>
        <begin position="269"/>
        <end position="289"/>
    </location>
</feature>
<keyword evidence="2 6" id="KW-0812">Transmembrane</keyword>
<evidence type="ECO:0000313" key="9">
    <source>
        <dbReference type="Proteomes" id="UP000191522"/>
    </source>
</evidence>
<evidence type="ECO:0000313" key="8">
    <source>
        <dbReference type="EMBL" id="OQD73553.1"/>
    </source>
</evidence>
<dbReference type="PANTHER" id="PTHR23112:SF37">
    <property type="entry name" value="G PROTEIN-COUPLED RECEPTOR GPR1"/>
    <property type="match status" value="1"/>
</dbReference>
<feature type="transmembrane region" description="Helical" evidence="6">
    <location>
        <begin position="301"/>
        <end position="321"/>
    </location>
</feature>
<feature type="transmembrane region" description="Helical" evidence="6">
    <location>
        <begin position="57"/>
        <end position="78"/>
    </location>
</feature>
<sequence>MSSLLLSWMLAPRDLPEGQMLQRREYDSPNSFAANSANAAAGSWVIDPLPGLQQRGLIAIGTLAIISLGATFALLSFLTYRFIFWKKYYNRYIGYNQYVVLMYNLALADFIQGLGFIVSLRWVNQNAIRATDAGCFLQGIWLQIGDPMSGLFVLAIALHTFMHVSLGRQISHRVFVSIVVGLWVFGVLLIIIPIAIYGQYVWVPSVAWCWMSTRHPALRLWTHYFWIFAAQFLNLALYAFMFVQLRRKMAQSKILGASYTESLRRLNKVVSYMVMYPIVYIVLTLPLSAGRMASVGGQGPSVAYFCVAGALMTLSGFCDVLQYTLTRKSVVLEAETGSKKRDDGYYDLSTGQKKSRNGNLYSETEDKGLSTTIAAMQGTGSTDHIVPMDFEMTPASHVYQHTTITVTHEPAYESHL</sequence>
<evidence type="ECO:0000259" key="7">
    <source>
        <dbReference type="PROSITE" id="PS50261"/>
    </source>
</evidence>
<keyword evidence="4 6" id="KW-0472">Membrane</keyword>
<evidence type="ECO:0000256" key="5">
    <source>
        <dbReference type="SAM" id="MobiDB-lite"/>
    </source>
</evidence>
<evidence type="ECO:0000256" key="2">
    <source>
        <dbReference type="ARBA" id="ARBA00022692"/>
    </source>
</evidence>
<evidence type="ECO:0000256" key="6">
    <source>
        <dbReference type="SAM" id="Phobius"/>
    </source>
</evidence>
<dbReference type="Gene3D" id="1.20.1070.10">
    <property type="entry name" value="Rhodopsin 7-helix transmembrane proteins"/>
    <property type="match status" value="1"/>
</dbReference>
<feature type="domain" description="G-protein coupled receptors family 2 profile 2" evidence="7">
    <location>
        <begin position="60"/>
        <end position="327"/>
    </location>
</feature>
<dbReference type="Proteomes" id="UP000191522">
    <property type="component" value="Unassembled WGS sequence"/>
</dbReference>
<feature type="region of interest" description="Disordered" evidence="5">
    <location>
        <begin position="343"/>
        <end position="362"/>
    </location>
</feature>
<dbReference type="InterPro" id="IPR022596">
    <property type="entry name" value="GPR1/2/3_C"/>
</dbReference>
<dbReference type="EMBL" id="MDYL01000014">
    <property type="protein sequence ID" value="OQD73553.1"/>
    <property type="molecule type" value="Genomic_DNA"/>
</dbReference>
<dbReference type="PROSITE" id="PS50261">
    <property type="entry name" value="G_PROTEIN_RECEP_F2_4"/>
    <property type="match status" value="1"/>
</dbReference>
<feature type="transmembrane region" description="Helical" evidence="6">
    <location>
        <begin position="174"/>
        <end position="203"/>
    </location>
</feature>
<organism evidence="8 9">
    <name type="scientific">Penicillium decumbens</name>
    <dbReference type="NCBI Taxonomy" id="69771"/>
    <lineage>
        <taxon>Eukaryota</taxon>
        <taxon>Fungi</taxon>
        <taxon>Dikarya</taxon>
        <taxon>Ascomycota</taxon>
        <taxon>Pezizomycotina</taxon>
        <taxon>Eurotiomycetes</taxon>
        <taxon>Eurotiomycetidae</taxon>
        <taxon>Eurotiales</taxon>
        <taxon>Aspergillaceae</taxon>
        <taxon>Penicillium</taxon>
    </lineage>
</organism>
<feature type="transmembrane region" description="Helical" evidence="6">
    <location>
        <begin position="223"/>
        <end position="243"/>
    </location>
</feature>
<evidence type="ECO:0000256" key="4">
    <source>
        <dbReference type="ARBA" id="ARBA00023136"/>
    </source>
</evidence>
<keyword evidence="3 6" id="KW-1133">Transmembrane helix</keyword>
<dbReference type="GO" id="GO:0007189">
    <property type="term" value="P:adenylate cyclase-activating G protein-coupled receptor signaling pathway"/>
    <property type="evidence" value="ECO:0007669"/>
    <property type="project" value="TreeGrafter"/>
</dbReference>
<comment type="subcellular location">
    <subcellularLocation>
        <location evidence="1">Membrane</location>
        <topology evidence="1">Multi-pass membrane protein</topology>
    </subcellularLocation>
</comment>
<protein>
    <recommendedName>
        <fullName evidence="7">G-protein coupled receptors family 2 profile 2 domain-containing protein</fullName>
    </recommendedName>
</protein>
<dbReference type="STRING" id="69771.A0A1V6P9Q4"/>
<evidence type="ECO:0000256" key="3">
    <source>
        <dbReference type="ARBA" id="ARBA00022989"/>
    </source>
</evidence>
<comment type="caution">
    <text evidence="8">The sequence shown here is derived from an EMBL/GenBank/DDBJ whole genome shotgun (WGS) entry which is preliminary data.</text>
</comment>
<feature type="transmembrane region" description="Helical" evidence="6">
    <location>
        <begin position="98"/>
        <end position="120"/>
    </location>
</feature>
<keyword evidence="9" id="KW-1185">Reference proteome</keyword>
<dbReference type="Pfam" id="PF11970">
    <property type="entry name" value="GPR_Gpa2_C"/>
    <property type="match status" value="1"/>
</dbReference>